<feature type="compositionally biased region" description="Basic and acidic residues" evidence="4">
    <location>
        <begin position="22"/>
        <end position="39"/>
    </location>
</feature>
<reference evidence="5 6" key="1">
    <citation type="submission" date="2023-12" db="EMBL/GenBank/DDBJ databases">
        <title>A high-quality genome assembly for Dillenia turbinata (Dilleniales).</title>
        <authorList>
            <person name="Chanderbali A."/>
        </authorList>
    </citation>
    <scope>NUCLEOTIDE SEQUENCE [LARGE SCALE GENOMIC DNA]</scope>
    <source>
        <strain evidence="5">LSX21</strain>
        <tissue evidence="5">Leaf</tissue>
    </source>
</reference>
<dbReference type="PROSITE" id="PS50985">
    <property type="entry name" value="GRAS"/>
    <property type="match status" value="1"/>
</dbReference>
<comment type="caution">
    <text evidence="5">The sequence shown here is derived from an EMBL/GenBank/DDBJ whole genome shotgun (WGS) entry which is preliminary data.</text>
</comment>
<accession>A0AAN8ZGL3</accession>
<feature type="region of interest" description="Disordered" evidence="4">
    <location>
        <begin position="19"/>
        <end position="66"/>
    </location>
</feature>
<evidence type="ECO:0000256" key="2">
    <source>
        <dbReference type="ARBA" id="ARBA00023163"/>
    </source>
</evidence>
<dbReference type="InterPro" id="IPR005202">
    <property type="entry name" value="TF_GRAS"/>
</dbReference>
<dbReference type="Pfam" id="PF03514">
    <property type="entry name" value="GRAS"/>
    <property type="match status" value="1"/>
</dbReference>
<feature type="region of interest" description="SAW" evidence="3">
    <location>
        <begin position="406"/>
        <end position="482"/>
    </location>
</feature>
<dbReference type="EMBL" id="JBAMMX010000006">
    <property type="protein sequence ID" value="KAK6937276.1"/>
    <property type="molecule type" value="Genomic_DNA"/>
</dbReference>
<name>A0AAN8ZGL3_9MAGN</name>
<organism evidence="5 6">
    <name type="scientific">Dillenia turbinata</name>
    <dbReference type="NCBI Taxonomy" id="194707"/>
    <lineage>
        <taxon>Eukaryota</taxon>
        <taxon>Viridiplantae</taxon>
        <taxon>Streptophyta</taxon>
        <taxon>Embryophyta</taxon>
        <taxon>Tracheophyta</taxon>
        <taxon>Spermatophyta</taxon>
        <taxon>Magnoliopsida</taxon>
        <taxon>eudicotyledons</taxon>
        <taxon>Gunneridae</taxon>
        <taxon>Pentapetalae</taxon>
        <taxon>Dilleniales</taxon>
        <taxon>Dilleniaceae</taxon>
        <taxon>Dillenia</taxon>
    </lineage>
</organism>
<keyword evidence="6" id="KW-1185">Reference proteome</keyword>
<dbReference type="PANTHER" id="PTHR31636">
    <property type="entry name" value="OSJNBA0084A10.13 PROTEIN-RELATED"/>
    <property type="match status" value="1"/>
</dbReference>
<feature type="region of interest" description="Leucine repeat II (LRII)" evidence="3">
    <location>
        <begin position="271"/>
        <end position="303"/>
    </location>
</feature>
<sequence>MANQFFAFSPYDFYGIQIEHSPPLEKEENEEIKTEKRVTENSQLAQHLQSRQNTTKNPSDNSAEGEAKLDIQRLSAEDIIRLAGETYIHLSSQKNGAQFVMNYPSDFAMFDFSTEVTHDVQLALSLLSAAEKVGKQQFEQARRWLDICNRTSSDTGNAVQRVVFYFVEALRGRIDQKRHFSSLESLNQQLTTSFHHKEVPITQIMLFTAMQSMIQNLESAKKVHLIDIEIRCGALWPILMQALKARPNCPIELFKVTALGLNKNGREKMEETSEMLSTFANSLNLPFSYQVLIVPDMEELKEKLFDIEDNETVVVFSSLVLTTMLTRTKSLESLLRVLRKLNPDIMVVIEVEANLNSRDFVNRFIEALFYYTAYFDALETCLERDNQNRMITESLHLQEGIRNIVASEGDKRVVRHVKLDVWRAFFARFGMVEIELTEQSFSQVKSILKKFVCGDFCSVNKNVKSVVVGWKGTPIVSISSWKFS</sequence>
<evidence type="ECO:0000313" key="6">
    <source>
        <dbReference type="Proteomes" id="UP001370490"/>
    </source>
</evidence>
<proteinExistence type="inferred from homology"/>
<comment type="caution">
    <text evidence="3">Lacks conserved residue(s) required for the propagation of feature annotation.</text>
</comment>
<gene>
    <name evidence="5" type="ORF">RJ641_030784</name>
</gene>
<protein>
    <submittedName>
        <fullName evidence="5">Transcription factor GRAS</fullName>
    </submittedName>
</protein>
<feature type="compositionally biased region" description="Polar residues" evidence="4">
    <location>
        <begin position="40"/>
        <end position="62"/>
    </location>
</feature>
<evidence type="ECO:0000256" key="3">
    <source>
        <dbReference type="PROSITE-ProRule" id="PRU01191"/>
    </source>
</evidence>
<evidence type="ECO:0000256" key="4">
    <source>
        <dbReference type="SAM" id="MobiDB-lite"/>
    </source>
</evidence>
<keyword evidence="1" id="KW-0805">Transcription regulation</keyword>
<evidence type="ECO:0000313" key="5">
    <source>
        <dbReference type="EMBL" id="KAK6937276.1"/>
    </source>
</evidence>
<keyword evidence="2" id="KW-0804">Transcription</keyword>
<evidence type="ECO:0000256" key="1">
    <source>
        <dbReference type="ARBA" id="ARBA00023015"/>
    </source>
</evidence>
<dbReference type="Proteomes" id="UP001370490">
    <property type="component" value="Unassembled WGS sequence"/>
</dbReference>
<dbReference type="AlphaFoldDB" id="A0AAN8ZGL3"/>
<comment type="similarity">
    <text evidence="3">Belongs to the GRAS family.</text>
</comment>